<feature type="compositionally biased region" description="Low complexity" evidence="1">
    <location>
        <begin position="197"/>
        <end position="213"/>
    </location>
</feature>
<protein>
    <submittedName>
        <fullName evidence="4">NBR1-Ig-like domain-containing protein</fullName>
    </submittedName>
</protein>
<keyword evidence="2" id="KW-1133">Transmembrane helix</keyword>
<keyword evidence="5" id="KW-1185">Reference proteome</keyword>
<evidence type="ECO:0000259" key="3">
    <source>
        <dbReference type="Pfam" id="PF16158"/>
    </source>
</evidence>
<dbReference type="Proteomes" id="UP001595872">
    <property type="component" value="Unassembled WGS sequence"/>
</dbReference>
<dbReference type="Pfam" id="PF16158">
    <property type="entry name" value="N_BRCA1_IG"/>
    <property type="match status" value="1"/>
</dbReference>
<proteinExistence type="predicted"/>
<reference evidence="5" key="1">
    <citation type="journal article" date="2019" name="Int. J. Syst. Evol. Microbiol.">
        <title>The Global Catalogue of Microorganisms (GCM) 10K type strain sequencing project: providing services to taxonomists for standard genome sequencing and annotation.</title>
        <authorList>
            <consortium name="The Broad Institute Genomics Platform"/>
            <consortium name="The Broad Institute Genome Sequencing Center for Infectious Disease"/>
            <person name="Wu L."/>
            <person name="Ma J."/>
        </authorList>
    </citation>
    <scope>NUCLEOTIDE SEQUENCE [LARGE SCALE GENOMIC DNA]</scope>
    <source>
        <strain evidence="5">KLKA75</strain>
    </source>
</reference>
<feature type="transmembrane region" description="Helical" evidence="2">
    <location>
        <begin position="162"/>
        <end position="182"/>
    </location>
</feature>
<evidence type="ECO:0000256" key="2">
    <source>
        <dbReference type="SAM" id="Phobius"/>
    </source>
</evidence>
<dbReference type="InterPro" id="IPR013783">
    <property type="entry name" value="Ig-like_fold"/>
</dbReference>
<keyword evidence="2" id="KW-0812">Transmembrane</keyword>
<dbReference type="Gene3D" id="2.60.40.10">
    <property type="entry name" value="Immunoglobulins"/>
    <property type="match status" value="1"/>
</dbReference>
<dbReference type="InterPro" id="IPR032350">
    <property type="entry name" value="Nbr1_FW"/>
</dbReference>
<keyword evidence="2" id="KW-0472">Membrane</keyword>
<evidence type="ECO:0000256" key="1">
    <source>
        <dbReference type="SAM" id="MobiDB-lite"/>
    </source>
</evidence>
<feature type="region of interest" description="Disordered" evidence="1">
    <location>
        <begin position="188"/>
        <end position="225"/>
    </location>
</feature>
<feature type="domain" description="Nbr1 FW" evidence="3">
    <location>
        <begin position="236"/>
        <end position="327"/>
    </location>
</feature>
<gene>
    <name evidence="4" type="ORF">ACFPCY_16125</name>
</gene>
<accession>A0ABV9TXG8</accession>
<dbReference type="CDD" id="cd14947">
    <property type="entry name" value="NBR1_like"/>
    <property type="match status" value="1"/>
</dbReference>
<dbReference type="EMBL" id="JBHSIT010000004">
    <property type="protein sequence ID" value="MFC4908855.1"/>
    <property type="molecule type" value="Genomic_DNA"/>
</dbReference>
<name>A0ABV9TXG8_9ACTN</name>
<dbReference type="PANTHER" id="PTHR20930">
    <property type="entry name" value="OVARIAN CARCINOMA ANTIGEN CA125-RELATED"/>
    <property type="match status" value="1"/>
</dbReference>
<sequence>MRARAEAIEHFAAVLRELRNSVGNPSFREMSGRSKAISHATLHEATKGNRLPSWPTTVEFVKACGADPEAFRERWEKANLVVRSVSTGGHPIVTASAETPTDASSAEILPSGQTTGEILATNGALGARLPEDAHSVDAPTGDVLLAVPEAERRKRFRLSRPVAATVAAAVVTGGVVVGVVFLNDGSSEPAGHNLNPSGATSEAGTSGSSCPVHAPQPSPSAPAHEGDASIFVKDVTLPDCTHVAPGKKVTKTWRIKNIGKVPWTGYSLARLDLPQRPDQCRTATHVPIEDTPPGASVDISTDIVTPSKPGLCYVRFKMLDATGTVAFPGKRPVNFQIIVDEP</sequence>
<dbReference type="PANTHER" id="PTHR20930:SF0">
    <property type="entry name" value="PROTEIN ILRUN"/>
    <property type="match status" value="1"/>
</dbReference>
<dbReference type="RefSeq" id="WP_378255868.1">
    <property type="nucleotide sequence ID" value="NZ_JBHSIT010000004.1"/>
</dbReference>
<evidence type="ECO:0000313" key="4">
    <source>
        <dbReference type="EMBL" id="MFC4908855.1"/>
    </source>
</evidence>
<evidence type="ECO:0000313" key="5">
    <source>
        <dbReference type="Proteomes" id="UP001595872"/>
    </source>
</evidence>
<organism evidence="4 5">
    <name type="scientific">Actinomadura gamaensis</name>
    <dbReference type="NCBI Taxonomy" id="1763541"/>
    <lineage>
        <taxon>Bacteria</taxon>
        <taxon>Bacillati</taxon>
        <taxon>Actinomycetota</taxon>
        <taxon>Actinomycetes</taxon>
        <taxon>Streptosporangiales</taxon>
        <taxon>Thermomonosporaceae</taxon>
        <taxon>Actinomadura</taxon>
    </lineage>
</organism>
<comment type="caution">
    <text evidence="4">The sequence shown here is derived from an EMBL/GenBank/DDBJ whole genome shotgun (WGS) entry which is preliminary data.</text>
</comment>